<dbReference type="RefSeq" id="WP_187098386.1">
    <property type="nucleotide sequence ID" value="NZ_CP059894.1"/>
</dbReference>
<dbReference type="Gene3D" id="3.40.630.30">
    <property type="match status" value="1"/>
</dbReference>
<dbReference type="KEGG" id="mflu:HZU40_10900"/>
<gene>
    <name evidence="1" type="ORF">HZU40_10900</name>
</gene>
<dbReference type="EMBL" id="CP059894">
    <property type="protein sequence ID" value="QNJ94706.1"/>
    <property type="molecule type" value="Genomic_DNA"/>
</dbReference>
<dbReference type="AlphaFoldDB" id="A0A7G8PK40"/>
<proteinExistence type="predicted"/>
<accession>A0A7G8PK40</accession>
<sequence length="298" mass="32268">MIKYEWRNSLSEAESTELADLLRRAAEYDAEPEYTTIDFRDVEHSMAQPDSTSRHLLVWMLPYATALGERDRPERIAALLRITASGDGFGEAALVVDPALRSIGIVTLLLERVGLDTSAPGGWLDTGVHTLTAWAQGNHPATGRISNRFLIPRTRRVWKLIRATDSVEDAAGAPVLEPISASALDDLGWASRLSMTVACHALREGGRVIGAVALDLAPVLSEEFGCCATVQSVANAPNADARHRRQLLNGAAAIAHEACRTGLIIHVDSDDSRLVNACRLADFQHDRTDVLLQLGGHA</sequence>
<dbReference type="Proteomes" id="UP000515498">
    <property type="component" value="Chromosome"/>
</dbReference>
<name>A0A7G8PK40_9MYCO</name>
<reference evidence="1 2" key="1">
    <citation type="submission" date="2020-07" db="EMBL/GenBank/DDBJ databases">
        <title>Draft genome sequence of four isobutane-metabolizing strains capable of cometabolically degrading diverse ether contaminants.</title>
        <authorList>
            <person name="Chen W."/>
            <person name="Faulkner N."/>
            <person name="Smith C."/>
            <person name="Hyman M."/>
        </authorList>
    </citation>
    <scope>NUCLEOTIDE SEQUENCE [LARGE SCALE GENOMIC DNA]</scope>
    <source>
        <strain evidence="1 2">2A</strain>
    </source>
</reference>
<protein>
    <submittedName>
        <fullName evidence="1">Uncharacterized protein</fullName>
    </submittedName>
</protein>
<evidence type="ECO:0000313" key="1">
    <source>
        <dbReference type="EMBL" id="QNJ94706.1"/>
    </source>
</evidence>
<organism evidence="1 2">
    <name type="scientific">Mycolicibacterium fluoranthenivorans</name>
    <dbReference type="NCBI Taxonomy" id="258505"/>
    <lineage>
        <taxon>Bacteria</taxon>
        <taxon>Bacillati</taxon>
        <taxon>Actinomycetota</taxon>
        <taxon>Actinomycetes</taxon>
        <taxon>Mycobacteriales</taxon>
        <taxon>Mycobacteriaceae</taxon>
        <taxon>Mycolicibacterium</taxon>
    </lineage>
</organism>
<evidence type="ECO:0000313" key="2">
    <source>
        <dbReference type="Proteomes" id="UP000515498"/>
    </source>
</evidence>